<dbReference type="GO" id="GO:0008237">
    <property type="term" value="F:metallopeptidase activity"/>
    <property type="evidence" value="ECO:0007669"/>
    <property type="project" value="UniProtKB-KW"/>
</dbReference>
<proteinExistence type="inferred from homology"/>
<evidence type="ECO:0000256" key="6">
    <source>
        <dbReference type="ARBA" id="ARBA00022670"/>
    </source>
</evidence>
<evidence type="ECO:0000256" key="10">
    <source>
        <dbReference type="ARBA" id="ARBA00022833"/>
    </source>
</evidence>
<evidence type="ECO:0000313" key="15">
    <source>
        <dbReference type="Proteomes" id="UP000039324"/>
    </source>
</evidence>
<comment type="subcellular location">
    <subcellularLocation>
        <location evidence="2">Cytoplasm</location>
    </subcellularLocation>
    <subcellularLocation>
        <location evidence="1">Nucleus</location>
    </subcellularLocation>
</comment>
<evidence type="ECO:0000313" key="14">
    <source>
        <dbReference type="EMBL" id="CEO98518.1"/>
    </source>
</evidence>
<dbReference type="EMBL" id="CDSF01000085">
    <property type="protein sequence ID" value="CEO98518.1"/>
    <property type="molecule type" value="Genomic_DNA"/>
</dbReference>
<name>A0A0G4IT41_PLABS</name>
<comment type="similarity">
    <text evidence="3">Belongs to the peptidase M67A family. CSN5 subfamily.</text>
</comment>
<evidence type="ECO:0000256" key="5">
    <source>
        <dbReference type="ARBA" id="ARBA00022490"/>
    </source>
</evidence>
<dbReference type="InterPro" id="IPR050242">
    <property type="entry name" value="JAMM_MPN+_peptidase_M67A"/>
</dbReference>
<keyword evidence="8" id="KW-0736">Signalosome</keyword>
<keyword evidence="5" id="KW-0963">Cytoplasm</keyword>
<evidence type="ECO:0000256" key="12">
    <source>
        <dbReference type="ARBA" id="ARBA00023242"/>
    </source>
</evidence>
<dbReference type="GO" id="GO:0008180">
    <property type="term" value="C:COP9 signalosome"/>
    <property type="evidence" value="ECO:0007669"/>
    <property type="project" value="UniProtKB-KW"/>
</dbReference>
<reference evidence="14 15" key="1">
    <citation type="submission" date="2015-02" db="EMBL/GenBank/DDBJ databases">
        <authorList>
            <person name="Chooi Y.-H."/>
        </authorList>
    </citation>
    <scope>NUCLEOTIDE SEQUENCE [LARGE SCALE GENOMIC DNA]</scope>
    <source>
        <strain evidence="14">E3</strain>
    </source>
</reference>
<dbReference type="SUPFAM" id="SSF102712">
    <property type="entry name" value="JAB1/MPN domain"/>
    <property type="match status" value="1"/>
</dbReference>
<keyword evidence="7" id="KW-0479">Metal-binding</keyword>
<evidence type="ECO:0000256" key="9">
    <source>
        <dbReference type="ARBA" id="ARBA00022801"/>
    </source>
</evidence>
<keyword evidence="10" id="KW-0862">Zinc</keyword>
<organism evidence="14 15">
    <name type="scientific">Plasmodiophora brassicae</name>
    <name type="common">Clubroot disease agent</name>
    <dbReference type="NCBI Taxonomy" id="37360"/>
    <lineage>
        <taxon>Eukaryota</taxon>
        <taxon>Sar</taxon>
        <taxon>Rhizaria</taxon>
        <taxon>Endomyxa</taxon>
        <taxon>Phytomyxea</taxon>
        <taxon>Plasmodiophorida</taxon>
        <taxon>Plasmodiophoridae</taxon>
        <taxon>Plasmodiophora</taxon>
    </lineage>
</organism>
<dbReference type="STRING" id="37360.A0A0G4IT41"/>
<dbReference type="InterPro" id="IPR037518">
    <property type="entry name" value="MPN"/>
</dbReference>
<dbReference type="Pfam" id="PF01398">
    <property type="entry name" value="JAB"/>
    <property type="match status" value="1"/>
</dbReference>
<dbReference type="FunFam" id="3.40.140.10:FF:000203">
    <property type="entry name" value="COP9 signalosome complex subunit 5"/>
    <property type="match status" value="1"/>
</dbReference>
<evidence type="ECO:0000256" key="4">
    <source>
        <dbReference type="ARBA" id="ARBA00014880"/>
    </source>
</evidence>
<evidence type="ECO:0000256" key="7">
    <source>
        <dbReference type="ARBA" id="ARBA00022723"/>
    </source>
</evidence>
<evidence type="ECO:0000256" key="2">
    <source>
        <dbReference type="ARBA" id="ARBA00004496"/>
    </source>
</evidence>
<gene>
    <name evidence="14" type="ORF">PBRA_006632</name>
</gene>
<feature type="domain" description="MPN" evidence="13">
    <location>
        <begin position="44"/>
        <end position="201"/>
    </location>
</feature>
<dbReference type="GO" id="GO:0005737">
    <property type="term" value="C:cytoplasm"/>
    <property type="evidence" value="ECO:0007669"/>
    <property type="project" value="UniProtKB-SubCell"/>
</dbReference>
<dbReference type="Proteomes" id="UP000039324">
    <property type="component" value="Unassembled WGS sequence"/>
</dbReference>
<dbReference type="OrthoDB" id="605656at2759"/>
<accession>A0A0G4IT41</accession>
<dbReference type="AlphaFoldDB" id="A0A0G4IT41"/>
<evidence type="ECO:0000256" key="8">
    <source>
        <dbReference type="ARBA" id="ARBA00022790"/>
    </source>
</evidence>
<evidence type="ECO:0000259" key="13">
    <source>
        <dbReference type="PROSITE" id="PS50249"/>
    </source>
</evidence>
<dbReference type="Gene3D" id="3.40.140.10">
    <property type="entry name" value="Cytidine Deaminase, domain 2"/>
    <property type="match status" value="1"/>
</dbReference>
<keyword evidence="15" id="KW-1185">Reference proteome</keyword>
<protein>
    <recommendedName>
        <fullName evidence="4">COP9 signalosome complex subunit 5</fullName>
    </recommendedName>
</protein>
<evidence type="ECO:0000256" key="1">
    <source>
        <dbReference type="ARBA" id="ARBA00004123"/>
    </source>
</evidence>
<dbReference type="GO" id="GO:0006508">
    <property type="term" value="P:proteolysis"/>
    <property type="evidence" value="ECO:0007669"/>
    <property type="project" value="UniProtKB-KW"/>
</dbReference>
<sequence length="366" mass="41102">MPGDDATSAISEHDRRLFAFNRDAEERIDRDLRAATPAQPFTSCRIAALATMKMMQHALEGVETGVKRGSKPLEIMGLLLGKCDGSSIVVTDCFALPVEGTESRVVADDESVMAHMVKLSEQLQKTRNERFIGWYHSHPFDVEAHSHCFLSATDVSTQWQTAVTSWQHTLTPKWVAIVVDPLRSLAKQRPELGVFRCYPPTYKPAENLCPDGALCDDDQGRQIRWGKLYHRYYELKVENVLSSTGAKILDVLSRKHLWMKVLSSSSIMDPENRQRFPDRIAVINAKLESVDLQTIAGRPRKGKSSSKDHTGHLVQAVESASELSFEHCHGHCSQIMKALLFNRHRSDNDDPCCVDSGGCLQPFYHE</sequence>
<dbReference type="OMA" id="VEQNEMR"/>
<dbReference type="GO" id="GO:0046872">
    <property type="term" value="F:metal ion binding"/>
    <property type="evidence" value="ECO:0007669"/>
    <property type="project" value="UniProtKB-KW"/>
</dbReference>
<keyword evidence="9" id="KW-0378">Hydrolase</keyword>
<keyword evidence="11" id="KW-0482">Metalloprotease</keyword>
<dbReference type="SMART" id="SM00232">
    <property type="entry name" value="JAB_MPN"/>
    <property type="match status" value="1"/>
</dbReference>
<dbReference type="InterPro" id="IPR000555">
    <property type="entry name" value="JAMM/MPN+_dom"/>
</dbReference>
<evidence type="ECO:0000256" key="11">
    <source>
        <dbReference type="ARBA" id="ARBA00023049"/>
    </source>
</evidence>
<dbReference type="PANTHER" id="PTHR10410">
    <property type="entry name" value="EUKARYOTIC TRANSLATION INITIATION FACTOR 3 -RELATED"/>
    <property type="match status" value="1"/>
</dbReference>
<dbReference type="PROSITE" id="PS50249">
    <property type="entry name" value="MPN"/>
    <property type="match status" value="1"/>
</dbReference>
<evidence type="ECO:0000256" key="3">
    <source>
        <dbReference type="ARBA" id="ARBA00006008"/>
    </source>
</evidence>
<keyword evidence="6" id="KW-0645">Protease</keyword>
<keyword evidence="12" id="KW-0539">Nucleus</keyword>